<dbReference type="GO" id="GO:0008270">
    <property type="term" value="F:zinc ion binding"/>
    <property type="evidence" value="ECO:0007669"/>
    <property type="project" value="UniProtKB-KW"/>
</dbReference>
<dbReference type="InterPro" id="IPR017907">
    <property type="entry name" value="Znf_RING_CS"/>
</dbReference>
<dbReference type="GO" id="GO:0006513">
    <property type="term" value="P:protein monoubiquitination"/>
    <property type="evidence" value="ECO:0007669"/>
    <property type="project" value="TreeGrafter"/>
</dbReference>
<evidence type="ECO:0000256" key="2">
    <source>
        <dbReference type="ARBA" id="ARBA00012483"/>
    </source>
</evidence>
<keyword evidence="6" id="KW-0862">Zinc</keyword>
<accession>A0AAV0V4E6</accession>
<proteinExistence type="predicted"/>
<keyword evidence="3" id="KW-0808">Transferase</keyword>
<dbReference type="InterPro" id="IPR018957">
    <property type="entry name" value="Znf_C3HC4_RING-type"/>
</dbReference>
<dbReference type="GO" id="GO:0000209">
    <property type="term" value="P:protein polyubiquitination"/>
    <property type="evidence" value="ECO:0007669"/>
    <property type="project" value="TreeGrafter"/>
</dbReference>
<evidence type="ECO:0000256" key="6">
    <source>
        <dbReference type="ARBA" id="ARBA00022833"/>
    </source>
</evidence>
<comment type="caution">
    <text evidence="11">The sequence shown here is derived from an EMBL/GenBank/DDBJ whole genome shotgun (WGS) entry which is preliminary data.</text>
</comment>
<comment type="catalytic activity">
    <reaction evidence="1">
        <text>S-ubiquitinyl-[E2 ubiquitin-conjugating enzyme]-L-cysteine + [acceptor protein]-L-lysine = [E2 ubiquitin-conjugating enzyme]-L-cysteine + N(6)-ubiquitinyl-[acceptor protein]-L-lysine.</text>
        <dbReference type="EC" id="2.3.2.27"/>
    </reaction>
</comment>
<keyword evidence="4" id="KW-0479">Metal-binding</keyword>
<keyword evidence="8" id="KW-0804">Transcription</keyword>
<evidence type="ECO:0000256" key="5">
    <source>
        <dbReference type="ARBA" id="ARBA00022771"/>
    </source>
</evidence>
<dbReference type="InterPro" id="IPR001841">
    <property type="entry name" value="Znf_RING"/>
</dbReference>
<dbReference type="Proteomes" id="UP001162031">
    <property type="component" value="Unassembled WGS sequence"/>
</dbReference>
<feature type="domain" description="RING-type" evidence="10">
    <location>
        <begin position="70"/>
        <end position="116"/>
    </location>
</feature>
<dbReference type="GO" id="GO:0061630">
    <property type="term" value="F:ubiquitin protein ligase activity"/>
    <property type="evidence" value="ECO:0007669"/>
    <property type="project" value="UniProtKB-EC"/>
</dbReference>
<name>A0AAV0V4E6_HYABA</name>
<dbReference type="PROSITE" id="PS50089">
    <property type="entry name" value="ZF_RING_2"/>
    <property type="match status" value="1"/>
</dbReference>
<dbReference type="EC" id="2.3.2.27" evidence="2"/>
<evidence type="ECO:0000259" key="10">
    <source>
        <dbReference type="PROSITE" id="PS50089"/>
    </source>
</evidence>
<keyword evidence="7" id="KW-0805">Transcription regulation</keyword>
<dbReference type="SUPFAM" id="SSF57850">
    <property type="entry name" value="RING/U-box"/>
    <property type="match status" value="1"/>
</dbReference>
<evidence type="ECO:0000256" key="8">
    <source>
        <dbReference type="ARBA" id="ARBA00023163"/>
    </source>
</evidence>
<evidence type="ECO:0000256" key="9">
    <source>
        <dbReference type="PROSITE-ProRule" id="PRU00175"/>
    </source>
</evidence>
<dbReference type="InterPro" id="IPR013083">
    <property type="entry name" value="Znf_RING/FYVE/PHD"/>
</dbReference>
<dbReference type="PROSITE" id="PS00518">
    <property type="entry name" value="ZF_RING_1"/>
    <property type="match status" value="1"/>
</dbReference>
<dbReference type="Pfam" id="PF00097">
    <property type="entry name" value="zf-C3HC4"/>
    <property type="match status" value="1"/>
</dbReference>
<dbReference type="AlphaFoldDB" id="A0AAV0V4E6"/>
<dbReference type="PANTHER" id="PTHR46077:SF1">
    <property type="entry name" value="TOP1 BINDING ARGININE_SERINE RICH PROTEIN, E3 UBIQUITIN LIGASE"/>
    <property type="match status" value="1"/>
</dbReference>
<keyword evidence="5 9" id="KW-0863">Zinc-finger</keyword>
<keyword evidence="12" id="KW-1185">Reference proteome</keyword>
<gene>
    <name evidence="11" type="ORF">HBR001_LOCUS9450</name>
</gene>
<dbReference type="SMART" id="SM00184">
    <property type="entry name" value="RING"/>
    <property type="match status" value="1"/>
</dbReference>
<evidence type="ECO:0000256" key="7">
    <source>
        <dbReference type="ARBA" id="ARBA00023015"/>
    </source>
</evidence>
<organism evidence="11 12">
    <name type="scientific">Hyaloperonospora brassicae</name>
    <name type="common">Brassica downy mildew</name>
    <name type="synonym">Peronospora brassicae</name>
    <dbReference type="NCBI Taxonomy" id="162125"/>
    <lineage>
        <taxon>Eukaryota</taxon>
        <taxon>Sar</taxon>
        <taxon>Stramenopiles</taxon>
        <taxon>Oomycota</taxon>
        <taxon>Peronosporomycetes</taxon>
        <taxon>Peronosporales</taxon>
        <taxon>Peronosporaceae</taxon>
        <taxon>Hyaloperonospora</taxon>
    </lineage>
</organism>
<dbReference type="Gene3D" id="3.30.40.10">
    <property type="entry name" value="Zinc/RING finger domain, C3HC4 (zinc finger)"/>
    <property type="match status" value="1"/>
</dbReference>
<evidence type="ECO:0000256" key="3">
    <source>
        <dbReference type="ARBA" id="ARBA00022679"/>
    </source>
</evidence>
<reference evidence="11" key="1">
    <citation type="submission" date="2022-12" db="EMBL/GenBank/DDBJ databases">
        <authorList>
            <person name="Webb A."/>
        </authorList>
    </citation>
    <scope>NUCLEOTIDE SEQUENCE</scope>
    <source>
        <strain evidence="11">Hp1</strain>
    </source>
</reference>
<evidence type="ECO:0000256" key="4">
    <source>
        <dbReference type="ARBA" id="ARBA00022723"/>
    </source>
</evidence>
<evidence type="ECO:0000313" key="12">
    <source>
        <dbReference type="Proteomes" id="UP001162031"/>
    </source>
</evidence>
<protein>
    <recommendedName>
        <fullName evidence="2">RING-type E3 ubiquitin transferase</fullName>
        <ecNumber evidence="2">2.3.2.27</ecNumber>
    </recommendedName>
</protein>
<dbReference type="EMBL" id="CANTFL010001488">
    <property type="protein sequence ID" value="CAI5743383.1"/>
    <property type="molecule type" value="Genomic_DNA"/>
</dbReference>
<evidence type="ECO:0000256" key="1">
    <source>
        <dbReference type="ARBA" id="ARBA00000900"/>
    </source>
</evidence>
<dbReference type="PANTHER" id="PTHR46077">
    <property type="entry name" value="E3 UBIQUITIN-PROTEIN LIGASE TOPORS"/>
    <property type="match status" value="1"/>
</dbReference>
<evidence type="ECO:0000313" key="11">
    <source>
        <dbReference type="EMBL" id="CAI5743383.1"/>
    </source>
</evidence>
<sequence>MSLGDRAAAAATQDEEDWAARGDHAAVIAAHEAQEAVDTIASASGRATASVDAVDERTRAADFAVLGDTCPICLQTLEDPVMVKVCYHVYCFDCLSTWVHSMALHGVESATCPMCKASFQEVYANVRSESDYQVIGFRGKHMRGDRYRSGRRDQRGGTCQRIRRRSLVYRRHMRLVRVAGEEVADTHAFPTMRKVQGEYESWLTSELKACIGRDVDLTVLLALIRCCLNKVVQCGAKACYDELQQALLPFLYEDATHFVQELAYFLASRLNVEAYDAAVEYRCENAAECTNELCCGR</sequence>